<sequence length="42" mass="4714">MSIFKPYRGGINMTFMMMGLLFIGVVIYGAGVLIHWLEEGGY</sequence>
<dbReference type="Proteomes" id="UP000203130">
    <property type="component" value="Segment"/>
</dbReference>
<dbReference type="RefSeq" id="YP_009200872.1">
    <property type="nucleotide sequence ID" value="NC_028826.1"/>
</dbReference>
<dbReference type="OrthoDB" id="40565at10239"/>
<dbReference type="KEGG" id="vg:26628041"/>
<protein>
    <submittedName>
        <fullName evidence="2">Uncharacterized protein</fullName>
    </submittedName>
</protein>
<name>A0A0M4R2D4_9CAUD</name>
<gene>
    <name evidence="2" type="ORF">EFm5_02</name>
</gene>
<accession>A0A0M4R2D4</accession>
<keyword evidence="3" id="KW-1185">Reference proteome</keyword>
<proteinExistence type="predicted"/>
<feature type="transmembrane region" description="Helical" evidence="1">
    <location>
        <begin position="12"/>
        <end position="37"/>
    </location>
</feature>
<keyword evidence="1" id="KW-0472">Membrane</keyword>
<dbReference type="GeneID" id="26628041"/>
<organism evidence="2 3">
    <name type="scientific">Enterococcus phage IME-EFm5</name>
    <dbReference type="NCBI Taxonomy" id="1718158"/>
    <lineage>
        <taxon>Viruses</taxon>
        <taxon>Duplodnaviria</taxon>
        <taxon>Heunggongvirae</taxon>
        <taxon>Uroviricota</taxon>
        <taxon>Caudoviricetes</taxon>
        <taxon>Efemquintavirus</taxon>
        <taxon>Efemquintavirus Efm5</taxon>
    </lineage>
</organism>
<keyword evidence="1" id="KW-0812">Transmembrane</keyword>
<reference evidence="2 3" key="1">
    <citation type="submission" date="2015-08" db="EMBL/GenBank/DDBJ databases">
        <title>Complete genome sequence analysis of novel bacteriophage IME-EFm5.</title>
        <authorList>
            <person name="Gong P."/>
            <person name="Han W."/>
            <person name="Gu J."/>
        </authorList>
    </citation>
    <scope>NUCLEOTIDE SEQUENCE [LARGE SCALE GENOMIC DNA]</scope>
</reference>
<dbReference type="EMBL" id="KT588072">
    <property type="protein sequence ID" value="ALF01971.1"/>
    <property type="molecule type" value="Genomic_DNA"/>
</dbReference>
<evidence type="ECO:0000256" key="1">
    <source>
        <dbReference type="SAM" id="Phobius"/>
    </source>
</evidence>
<evidence type="ECO:0000313" key="2">
    <source>
        <dbReference type="EMBL" id="ALF01971.1"/>
    </source>
</evidence>
<keyword evidence="1" id="KW-1133">Transmembrane helix</keyword>
<evidence type="ECO:0000313" key="3">
    <source>
        <dbReference type="Proteomes" id="UP000203130"/>
    </source>
</evidence>